<dbReference type="SMART" id="SM00028">
    <property type="entry name" value="TPR"/>
    <property type="match status" value="6"/>
</dbReference>
<dbReference type="Gene3D" id="3.40.50.300">
    <property type="entry name" value="P-loop containing nucleotide triphosphate hydrolases"/>
    <property type="match status" value="1"/>
</dbReference>
<dbReference type="SUPFAM" id="SSF52540">
    <property type="entry name" value="P-loop containing nucleoside triphosphate hydrolases"/>
    <property type="match status" value="1"/>
</dbReference>
<name>A0A9D9DRL4_9BACT</name>
<reference evidence="2" key="1">
    <citation type="submission" date="2020-10" db="EMBL/GenBank/DDBJ databases">
        <authorList>
            <person name="Gilroy R."/>
        </authorList>
    </citation>
    <scope>NUCLEOTIDE SEQUENCE</scope>
    <source>
        <strain evidence="2">10192</strain>
    </source>
</reference>
<sequence>MNTAFLETITDRKELLRADCGIINKFLLENNLNQIEEIQKFFISDNPVMLINGFLGTGKGQVADYSISLLKSDVIVLKYKCFETTILDDILLSFFEEFKNLVVQNVIKPPKVKSENFTQKVNSYFSVIEKPVLIVIDSLEAVLKDNRTEILDFIFYLSLRKNIKTIFISRVFDYNEFEGRVPYSRTTVLALDKSLFEKLLRSEGIKLIGPVSDELYRYSRGYFFYTMLSLKLIKARNLNLIDFLKGFTRSFLSYNDFILREALSFVDPVSGHLFRFLTIMRHPVSDSLLKTLSLYDEERINFFVENYILSSEKNMIYLPDYYKDIFMNSIPESVALKIHKSCIDLYNTQLPLKPFERDLLISRQTMRAEIDYHGMFLPKVQTPVSAVNPTVMESVEYAAESVLNEEEHILEESPDEKIKHISFIFETEEDEKKIMNEIANSINKYIDYSNKTLNADESSYSLSQLVNAAKSEENKYNYKKAIAFYQRALLKKDDDDFYTFLPLVYTKLAKNFSSLADWFNALRYYDFALEFYTAAGDNEKIAAMKLEIANIFYVTFKHDKAKLLLSEIIASNGINSEILIKAYIALANLSNTDARAVYSYCKKALELVDTFTDKAVLAELYFKSAVVCDDLDDTESAVKYYKKCIEIDKNNPNLSSAYANLALIFDESGYAIQAEKYYLKSLELDSIDKNYNGMYFSSLKLAELNRKKAPDKAMEYFKKSVEYAGILKEPFYQASAMIELGDFYASRGMFKISLENYYDALGLAKMKASSDNVSRIEHRIADIKVRLGEDEFIKLEKEILNER</sequence>
<dbReference type="Pfam" id="PF13181">
    <property type="entry name" value="TPR_8"/>
    <property type="match status" value="2"/>
</dbReference>
<evidence type="ECO:0000313" key="2">
    <source>
        <dbReference type="EMBL" id="MBO8429989.1"/>
    </source>
</evidence>
<evidence type="ECO:0000313" key="3">
    <source>
        <dbReference type="Proteomes" id="UP000823632"/>
    </source>
</evidence>
<protein>
    <submittedName>
        <fullName evidence="2">Tetratricopeptide repeat protein</fullName>
    </submittedName>
</protein>
<dbReference type="EMBL" id="JADIND010000028">
    <property type="protein sequence ID" value="MBO8429989.1"/>
    <property type="molecule type" value="Genomic_DNA"/>
</dbReference>
<dbReference type="PANTHER" id="PTHR10098">
    <property type="entry name" value="RAPSYN-RELATED"/>
    <property type="match status" value="1"/>
</dbReference>
<dbReference type="AlphaFoldDB" id="A0A9D9DRL4"/>
<dbReference type="Gene3D" id="1.25.40.10">
    <property type="entry name" value="Tetratricopeptide repeat domain"/>
    <property type="match status" value="3"/>
</dbReference>
<dbReference type="InterPro" id="IPR011990">
    <property type="entry name" value="TPR-like_helical_dom_sf"/>
</dbReference>
<keyword evidence="1" id="KW-0802">TPR repeat</keyword>
<dbReference type="PROSITE" id="PS50005">
    <property type="entry name" value="TPR"/>
    <property type="match status" value="1"/>
</dbReference>
<gene>
    <name evidence="2" type="ORF">IAC76_01245</name>
</gene>
<comment type="caution">
    <text evidence="2">The sequence shown here is derived from an EMBL/GenBank/DDBJ whole genome shotgun (WGS) entry which is preliminary data.</text>
</comment>
<accession>A0A9D9DRL4</accession>
<dbReference type="Proteomes" id="UP000823632">
    <property type="component" value="Unassembled WGS sequence"/>
</dbReference>
<organism evidence="2 3">
    <name type="scientific">Candidatus Scatousia excrementipullorum</name>
    <dbReference type="NCBI Taxonomy" id="2840936"/>
    <lineage>
        <taxon>Bacteria</taxon>
        <taxon>Candidatus Scatousia</taxon>
    </lineage>
</organism>
<feature type="repeat" description="TPR" evidence="1">
    <location>
        <begin position="618"/>
        <end position="651"/>
    </location>
</feature>
<proteinExistence type="predicted"/>
<evidence type="ECO:0000256" key="1">
    <source>
        <dbReference type="PROSITE-ProRule" id="PRU00339"/>
    </source>
</evidence>
<dbReference type="InterPro" id="IPR027417">
    <property type="entry name" value="P-loop_NTPase"/>
</dbReference>
<reference evidence="2" key="2">
    <citation type="journal article" date="2021" name="PeerJ">
        <title>Extensive microbial diversity within the chicken gut microbiome revealed by metagenomics and culture.</title>
        <authorList>
            <person name="Gilroy R."/>
            <person name="Ravi A."/>
            <person name="Getino M."/>
            <person name="Pursley I."/>
            <person name="Horton D.L."/>
            <person name="Alikhan N.F."/>
            <person name="Baker D."/>
            <person name="Gharbi K."/>
            <person name="Hall N."/>
            <person name="Watson M."/>
            <person name="Adriaenssens E.M."/>
            <person name="Foster-Nyarko E."/>
            <person name="Jarju S."/>
            <person name="Secka A."/>
            <person name="Antonio M."/>
            <person name="Oren A."/>
            <person name="Chaudhuri R.R."/>
            <person name="La Ragione R."/>
            <person name="Hildebrand F."/>
            <person name="Pallen M.J."/>
        </authorList>
    </citation>
    <scope>NUCLEOTIDE SEQUENCE</scope>
    <source>
        <strain evidence="2">10192</strain>
    </source>
</reference>
<dbReference type="InterPro" id="IPR019734">
    <property type="entry name" value="TPR_rpt"/>
</dbReference>
<dbReference type="SUPFAM" id="SSF48452">
    <property type="entry name" value="TPR-like"/>
    <property type="match status" value="2"/>
</dbReference>